<name>A0AAV6S2B2_SOLSE</name>
<dbReference type="PANTHER" id="PTHR33775:SF2">
    <property type="entry name" value="CARDIAC-ENRICHED FHL2-INTERACTING PROTEIN"/>
    <property type="match status" value="1"/>
</dbReference>
<feature type="region of interest" description="Disordered" evidence="2">
    <location>
        <begin position="2203"/>
        <end position="2228"/>
    </location>
</feature>
<feature type="compositionally biased region" description="Polar residues" evidence="2">
    <location>
        <begin position="412"/>
        <end position="422"/>
    </location>
</feature>
<feature type="region of interest" description="Disordered" evidence="2">
    <location>
        <begin position="66"/>
        <end position="88"/>
    </location>
</feature>
<feature type="compositionally biased region" description="Basic and acidic residues" evidence="2">
    <location>
        <begin position="1495"/>
        <end position="1510"/>
    </location>
</feature>
<evidence type="ECO:0000256" key="1">
    <source>
        <dbReference type="SAM" id="Coils"/>
    </source>
</evidence>
<feature type="coiled-coil region" evidence="1">
    <location>
        <begin position="1316"/>
        <end position="1343"/>
    </location>
</feature>
<feature type="compositionally biased region" description="Polar residues" evidence="2">
    <location>
        <begin position="2211"/>
        <end position="2221"/>
    </location>
</feature>
<feature type="region of interest" description="Disordered" evidence="2">
    <location>
        <begin position="1661"/>
        <end position="1691"/>
    </location>
</feature>
<dbReference type="InterPro" id="IPR052303">
    <property type="entry name" value="CEFIP"/>
</dbReference>
<feature type="compositionally biased region" description="Basic and acidic residues" evidence="2">
    <location>
        <begin position="1821"/>
        <end position="1855"/>
    </location>
</feature>
<feature type="compositionally biased region" description="Polar residues" evidence="2">
    <location>
        <begin position="1478"/>
        <end position="1494"/>
    </location>
</feature>
<feature type="region of interest" description="Disordered" evidence="2">
    <location>
        <begin position="2159"/>
        <end position="2186"/>
    </location>
</feature>
<feature type="compositionally biased region" description="Polar residues" evidence="2">
    <location>
        <begin position="1413"/>
        <end position="1441"/>
    </location>
</feature>
<feature type="compositionally biased region" description="Basic and acidic residues" evidence="2">
    <location>
        <begin position="1517"/>
        <end position="1526"/>
    </location>
</feature>
<feature type="compositionally biased region" description="Basic and acidic residues" evidence="2">
    <location>
        <begin position="1909"/>
        <end position="1922"/>
    </location>
</feature>
<feature type="compositionally biased region" description="Basic and acidic residues" evidence="2">
    <location>
        <begin position="1040"/>
        <end position="1093"/>
    </location>
</feature>
<sequence length="2293" mass="258568">MTSVEKRRSGRRKSGSHRKHSDGGFSDTSSSGSFLDETDREVSNLTDRAFRSLCIGDEAVYNDSDLCSSSPCSQRDKQLAFGQNREDRERDELKRAAHESFRLRVQQYEQDWVHGGMSGAEICRDPHWEIHGEMTQGRVSATFQHSFVESAQQEQSLREDQLSFLSNGATELSSQQRRSRSRVSSLIRTFNSDSVGAWTDGDGAWTDGKLRERYNGNSWDKTALMSIQRELSEFSNSYQQNFTRDHFPTADPFSSRNTNLYSAQVAAVAHVNSAPSFTGISHSMFNCNSNFFIHSEFSPFRVWRDHNRFPFQQEQVSGFSHHSEIPKWYETPMYKELSQEVQPQGSYRFKERGIGYSRNNLLPVVPPSPPRSTSTVLQKALAVEKRCESELMGQYTHRKRIQSLGTKRLPTQRPSTASPTTEMSRRVQETISSVKALQQKIKKMTEQNMATGMTANQQGALCSEDDLISYGHNAVTLPNVVRSNTTPLNISQLLTPSGQTHQEASVVQQCAPSPEPVEHPPVRAESRGATPDIRMSGYRSRATSLLFNLKDNRKRVKNTYSPTKFKNAEMLEKNKQPCAQQPRDTVIDIPDFPDTDIQFTHAASHLYVQQYQNPGLSFATQNPCPKSAHAGQYSEYSLSDYQTAEKQAEMVCHSTFTGFTPDNYTATQLANGQNPHEDFQSLSSYQYGMTDNVESLRGGVCGLNASYTATDTPKLTVNNQTGDYFRSNANAEQYFNETVEREFTKVERYQQPKDNKHDYSNVFSQERWRNEQDTEKLISPWKQEKTALIERDQHSQANQRAVIIKEEHNLSRDKYRGKNLNINKEVDKLDFEQSFVTETSHKSTGSINSNVSKQLPQCPQIISNDAVENKTYYGQQQQPGTIRDKRVTYYGNNDKKETKDNSLTQNYNRQTDQDYRNQHALYSNKDKTMFVQETGQRKQYLPVTEGHRMQCLQQIQATPQFEHNVQKNPLSSLENAAAPSMAAPVKDRQFSEVKAEQATTEHMKAQHTQAELAKAQHQAQVEQPKAESARLILAGQTGSEEVKAEQDRAEPSKCEKVRLRQAEPFKDKQRNEEQTEQSKEKHVEQARKEETKVKQTRVQKGIEKPSDITEEAGAAHMKNEQGEQVNAEQAEVDKLKEEHIKTELEETEQAQILTGHARREKINVEKVEEKQLKVEQIEIEQKNAKQIRTEEIKAEQVEKEQRKDDKAKHEQIKEQKAKTEQLNMREAEVERVKVDQIKIEDIQTKPKEDLNQAGRLNTEQPTTQLRTTKEAKTEAQTHVEVAKPELPKTEDLYEKLVKAGPNIKVIQQVKGQPDRVEQVKTELAKAKAELAKIKEKMRGEQKGKVKNTIVTDDITKKDDPLKVNVNKNEDFKKKDQVTEINQNKRDSLDFKNDFTNAVSTNGNKSARGDDNETPTLSLETVTKNKSNGKQSPKSGLATANTENKEVAISSKCNDLSEGHYVYSESSKEFKLLSSSSSPTNVDNKGNCDTVTEKNGTVEKLEKCEAVKHTDISQPRNSDSRKHDPLERKHRSTDHSTVSSKDLHFTPPRALSQKERAQTKQEILTSKIKAHAEKEISAIREKGLRDGFLSKNSSKQLAGSQSINIRQRPLIHEVSKKHESTVSSNNKPKHQIEPPGIQLETVKSVSPASSAATPLMSAVTTGQLVDSSQKQVPKEPVKSNDNVLVSSRNTKQTGCSTTITNLAENQEKKNQSGVNSPLKSKEHAINDNQAKQESNHEANAGKQKEERLKDDSVTSSDHRNEKKNDLSDAAALVKVTPTTNPEIKGDPEDSVPTLNPVLQDQNTTPMVDDSLQIMGIMVIVRERKPPETNGERDNSARESMNAKKKEGSHSELDKCHHSSGQASKENESSTEGNTAKTNNRVAQEMCPTEKKDQTKMNPPEIVPQTLSKRKNNDSERVTEKDANLQESSSINTKYQRETQLQKPMTEKSVPATVTAPAKNKVLAETQPLLSKQRMIESSMNDPSNKMPKENSAKTTMKAEEEINSRKTQGAHTYDTFMAKVDNTRTDFKTNSGRTDAESSIKHDVQLSSTKDVMTCINPSKSWNIDGKRATLLDEKTQDSTPPPHSLNENQNRCVTPKLQYKETFTEKKSQVDDVHIDSIAIRVVPSVTKEDKQDIIAGKHCVTVVPSDVVKATELQEVAPPRHEERVNTSNNDRIKDLAPANSDRQVEDKLGVQRVLASVRKLSDSLKNSKHSNTNGTQTGNGKPETVKERENVVVESKIKAMEGDYFQVQGAEETNDELHNSANFQGHYQIRLLSATNPTKNCNMKPLCWIPL</sequence>
<proteinExistence type="predicted"/>
<feature type="region of interest" description="Disordered" evidence="2">
    <location>
        <begin position="1473"/>
        <end position="1560"/>
    </location>
</feature>
<feature type="compositionally biased region" description="Polar residues" evidence="2">
    <location>
        <begin position="1254"/>
        <end position="1266"/>
    </location>
</feature>
<dbReference type="Proteomes" id="UP000693946">
    <property type="component" value="Linkage Group LG15"/>
</dbReference>
<feature type="region of interest" description="Disordered" evidence="2">
    <location>
        <begin position="1700"/>
        <end position="1719"/>
    </location>
</feature>
<feature type="compositionally biased region" description="Polar residues" evidence="2">
    <location>
        <begin position="1661"/>
        <end position="1670"/>
    </location>
</feature>
<feature type="compositionally biased region" description="Polar residues" evidence="2">
    <location>
        <begin position="1857"/>
        <end position="1880"/>
    </location>
</feature>
<dbReference type="EMBL" id="JAGKHQ010000007">
    <property type="protein sequence ID" value="KAG7511538.1"/>
    <property type="molecule type" value="Genomic_DNA"/>
</dbReference>
<evidence type="ECO:0008006" key="5">
    <source>
        <dbReference type="Google" id="ProtNLM"/>
    </source>
</evidence>
<evidence type="ECO:0000256" key="2">
    <source>
        <dbReference type="SAM" id="MobiDB-lite"/>
    </source>
</evidence>
<dbReference type="GO" id="GO:0070886">
    <property type="term" value="P:positive regulation of calcineurin-NFAT signaling cascade"/>
    <property type="evidence" value="ECO:0007669"/>
    <property type="project" value="TreeGrafter"/>
</dbReference>
<feature type="compositionally biased region" description="Polar residues" evidence="2">
    <location>
        <begin position="1791"/>
        <end position="1804"/>
    </location>
</feature>
<protein>
    <recommendedName>
        <fullName evidence="5">DUF4585 domain-containing protein</fullName>
    </recommendedName>
</protein>
<feature type="compositionally biased region" description="Basic and acidic residues" evidence="2">
    <location>
        <begin position="516"/>
        <end position="526"/>
    </location>
</feature>
<feature type="compositionally biased region" description="Polar residues" evidence="2">
    <location>
        <begin position="1393"/>
        <end position="1404"/>
    </location>
</feature>
<feature type="region of interest" description="Disordered" evidence="2">
    <location>
        <begin position="1614"/>
        <end position="1635"/>
    </location>
</feature>
<dbReference type="PANTHER" id="PTHR33775">
    <property type="entry name" value="CARDIAC-ENRICHED FHL2-INTERACTING PROTEIN-RELATED"/>
    <property type="match status" value="1"/>
</dbReference>
<evidence type="ECO:0000313" key="3">
    <source>
        <dbReference type="EMBL" id="KAG7511538.1"/>
    </source>
</evidence>
<feature type="region of interest" description="Disordered" evidence="2">
    <location>
        <begin position="1391"/>
        <end position="1442"/>
    </location>
</feature>
<feature type="region of interest" description="Disordered" evidence="2">
    <location>
        <begin position="407"/>
        <end position="426"/>
    </location>
</feature>
<dbReference type="GO" id="GO:0030018">
    <property type="term" value="C:Z disc"/>
    <property type="evidence" value="ECO:0007669"/>
    <property type="project" value="TreeGrafter"/>
</dbReference>
<feature type="compositionally biased region" description="Polar residues" evidence="2">
    <location>
        <begin position="1678"/>
        <end position="1691"/>
    </location>
</feature>
<feature type="region of interest" description="Disordered" evidence="2">
    <location>
        <begin position="1726"/>
        <end position="1806"/>
    </location>
</feature>
<feature type="compositionally biased region" description="Basic and acidic residues" evidence="2">
    <location>
        <begin position="2159"/>
        <end position="2176"/>
    </location>
</feature>
<feature type="compositionally biased region" description="Low complexity" evidence="2">
    <location>
        <begin position="23"/>
        <end position="34"/>
    </location>
</feature>
<feature type="region of interest" description="Disordered" evidence="2">
    <location>
        <begin position="1037"/>
        <end position="1131"/>
    </location>
</feature>
<feature type="region of interest" description="Disordered" evidence="2">
    <location>
        <begin position="1188"/>
        <end position="1224"/>
    </location>
</feature>
<keyword evidence="4" id="KW-1185">Reference proteome</keyword>
<feature type="region of interest" description="Disordered" evidence="2">
    <location>
        <begin position="1245"/>
        <end position="1277"/>
    </location>
</feature>
<feature type="region of interest" description="Disordered" evidence="2">
    <location>
        <begin position="511"/>
        <end position="534"/>
    </location>
</feature>
<evidence type="ECO:0000313" key="4">
    <source>
        <dbReference type="Proteomes" id="UP000693946"/>
    </source>
</evidence>
<feature type="region of interest" description="Disordered" evidence="2">
    <location>
        <begin position="1821"/>
        <end position="1927"/>
    </location>
</feature>
<feature type="compositionally biased region" description="Basic residues" evidence="2">
    <location>
        <begin position="8"/>
        <end position="20"/>
    </location>
</feature>
<organism evidence="3 4">
    <name type="scientific">Solea senegalensis</name>
    <name type="common">Senegalese sole</name>
    <dbReference type="NCBI Taxonomy" id="28829"/>
    <lineage>
        <taxon>Eukaryota</taxon>
        <taxon>Metazoa</taxon>
        <taxon>Chordata</taxon>
        <taxon>Craniata</taxon>
        <taxon>Vertebrata</taxon>
        <taxon>Euteleostomi</taxon>
        <taxon>Actinopterygii</taxon>
        <taxon>Neopterygii</taxon>
        <taxon>Teleostei</taxon>
        <taxon>Neoteleostei</taxon>
        <taxon>Acanthomorphata</taxon>
        <taxon>Carangaria</taxon>
        <taxon>Pleuronectiformes</taxon>
        <taxon>Pleuronectoidei</taxon>
        <taxon>Soleidae</taxon>
        <taxon>Solea</taxon>
    </lineage>
</organism>
<reference evidence="3 4" key="1">
    <citation type="journal article" date="2021" name="Sci. Rep.">
        <title>Chromosome anchoring in Senegalese sole (Solea senegalensis) reveals sex-associated markers and genome rearrangements in flatfish.</title>
        <authorList>
            <person name="Guerrero-Cozar I."/>
            <person name="Gomez-Garrido J."/>
            <person name="Berbel C."/>
            <person name="Martinez-Blanch J.F."/>
            <person name="Alioto T."/>
            <person name="Claros M.G."/>
            <person name="Gagnaire P.A."/>
            <person name="Manchado M."/>
        </authorList>
    </citation>
    <scope>NUCLEOTIDE SEQUENCE [LARGE SCALE GENOMIC DNA]</scope>
    <source>
        <strain evidence="3">Sse05_10M</strain>
    </source>
</reference>
<accession>A0AAV6S2B2</accession>
<feature type="region of interest" description="Disordered" evidence="2">
    <location>
        <begin position="1"/>
        <end position="39"/>
    </location>
</feature>
<keyword evidence="1" id="KW-0175">Coiled coil</keyword>
<comment type="caution">
    <text evidence="3">The sequence shown here is derived from an EMBL/GenBank/DDBJ whole genome shotgun (WGS) entry which is preliminary data.</text>
</comment>
<feature type="compositionally biased region" description="Basic and acidic residues" evidence="2">
    <location>
        <begin position="1741"/>
        <end position="1765"/>
    </location>
</feature>
<feature type="compositionally biased region" description="Basic and acidic residues" evidence="2">
    <location>
        <begin position="74"/>
        <end position="88"/>
    </location>
</feature>
<feature type="compositionally biased region" description="Basic and acidic residues" evidence="2">
    <location>
        <begin position="1267"/>
        <end position="1277"/>
    </location>
</feature>
<gene>
    <name evidence="3" type="ORF">JOB18_002918</name>
</gene>